<dbReference type="AlphaFoldDB" id="A0A848LF81"/>
<proteinExistence type="predicted"/>
<dbReference type="InterPro" id="IPR008984">
    <property type="entry name" value="SMAD_FHA_dom_sf"/>
</dbReference>
<dbReference type="SUPFAM" id="SSF49879">
    <property type="entry name" value="SMAD/FHA domain"/>
    <property type="match status" value="1"/>
</dbReference>
<reference evidence="2 3" key="1">
    <citation type="submission" date="2020-04" db="EMBL/GenBank/DDBJ databases">
        <title>Draft genome of Pyxidicoccus fallax type strain.</title>
        <authorList>
            <person name="Whitworth D.E."/>
        </authorList>
    </citation>
    <scope>NUCLEOTIDE SEQUENCE [LARGE SCALE GENOMIC DNA]</scope>
    <source>
        <strain evidence="2 3">DSM 14698</strain>
    </source>
</reference>
<comment type="caution">
    <text evidence="2">The sequence shown here is derived from an EMBL/GenBank/DDBJ whole genome shotgun (WGS) entry which is preliminary data.</text>
</comment>
<evidence type="ECO:0000313" key="3">
    <source>
        <dbReference type="Proteomes" id="UP000518300"/>
    </source>
</evidence>
<dbReference type="InterPro" id="IPR000253">
    <property type="entry name" value="FHA_dom"/>
</dbReference>
<organism evidence="2 3">
    <name type="scientific">Pyxidicoccus fallax</name>
    <dbReference type="NCBI Taxonomy" id="394095"/>
    <lineage>
        <taxon>Bacteria</taxon>
        <taxon>Pseudomonadati</taxon>
        <taxon>Myxococcota</taxon>
        <taxon>Myxococcia</taxon>
        <taxon>Myxococcales</taxon>
        <taxon>Cystobacterineae</taxon>
        <taxon>Myxococcaceae</taxon>
        <taxon>Pyxidicoccus</taxon>
    </lineage>
</organism>
<gene>
    <name evidence="2" type="ORF">HG543_19835</name>
</gene>
<protein>
    <submittedName>
        <fullName evidence="2">FHA domain-containing protein</fullName>
    </submittedName>
</protein>
<evidence type="ECO:0000259" key="1">
    <source>
        <dbReference type="Pfam" id="PF00498"/>
    </source>
</evidence>
<feature type="domain" description="FHA" evidence="1">
    <location>
        <begin position="80"/>
        <end position="147"/>
    </location>
</feature>
<dbReference type="RefSeq" id="WP_169346378.1">
    <property type="nucleotide sequence ID" value="NZ_JABBJJ010000088.1"/>
</dbReference>
<accession>A0A848LF81</accession>
<evidence type="ECO:0000313" key="2">
    <source>
        <dbReference type="EMBL" id="NMO17094.1"/>
    </source>
</evidence>
<keyword evidence="3" id="KW-1185">Reference proteome</keyword>
<dbReference type="Pfam" id="PF00498">
    <property type="entry name" value="FHA"/>
    <property type="match status" value="1"/>
</dbReference>
<sequence>MARALLLSLLVRQHMALKEKFRAKYPHPWLVWEAGAWNVPETLEGNVAATRLPLTDLKDCLPAGDAMCFELVALAERGPIRLGRAPQNAMVINDATVSREQLLFAPAPDGAWQVTRMAGSRPVALEGTPMEPDQPAVLRPGVQLHVGDVRLTYHDAEGFNARIARIAEQVLAQASASR</sequence>
<dbReference type="Gene3D" id="2.60.200.20">
    <property type="match status" value="1"/>
</dbReference>
<dbReference type="CDD" id="cd00060">
    <property type="entry name" value="FHA"/>
    <property type="match status" value="1"/>
</dbReference>
<dbReference type="EMBL" id="JABBJJ010000088">
    <property type="protein sequence ID" value="NMO17094.1"/>
    <property type="molecule type" value="Genomic_DNA"/>
</dbReference>
<name>A0A848LF81_9BACT</name>
<dbReference type="Proteomes" id="UP000518300">
    <property type="component" value="Unassembled WGS sequence"/>
</dbReference>